<dbReference type="Pfam" id="PF00593">
    <property type="entry name" value="TonB_dep_Rec_b-barrel"/>
    <property type="match status" value="1"/>
</dbReference>
<organism evidence="13 14">
    <name type="scientific">Parasphingopyxis marina</name>
    <dbReference type="NCBI Taxonomy" id="2761622"/>
    <lineage>
        <taxon>Bacteria</taxon>
        <taxon>Pseudomonadati</taxon>
        <taxon>Pseudomonadota</taxon>
        <taxon>Alphaproteobacteria</taxon>
        <taxon>Sphingomonadales</taxon>
        <taxon>Sphingomonadaceae</taxon>
        <taxon>Parasphingopyxis</taxon>
    </lineage>
</organism>
<dbReference type="AlphaFoldDB" id="A0A842HT29"/>
<evidence type="ECO:0000259" key="12">
    <source>
        <dbReference type="Pfam" id="PF07715"/>
    </source>
</evidence>
<gene>
    <name evidence="13" type="ORF">H6P80_05270</name>
</gene>
<dbReference type="Pfam" id="PF07715">
    <property type="entry name" value="Plug"/>
    <property type="match status" value="1"/>
</dbReference>
<keyword evidence="3 8" id="KW-1134">Transmembrane beta strand</keyword>
<evidence type="ECO:0000256" key="10">
    <source>
        <dbReference type="SAM" id="SignalP"/>
    </source>
</evidence>
<dbReference type="SUPFAM" id="SSF56935">
    <property type="entry name" value="Porins"/>
    <property type="match status" value="1"/>
</dbReference>
<feature type="chain" id="PRO_5032917269" evidence="10">
    <location>
        <begin position="31"/>
        <end position="953"/>
    </location>
</feature>
<keyword evidence="7 8" id="KW-0998">Cell outer membrane</keyword>
<feature type="signal peptide" evidence="10">
    <location>
        <begin position="1"/>
        <end position="30"/>
    </location>
</feature>
<comment type="caution">
    <text evidence="13">The sequence shown here is derived from an EMBL/GenBank/DDBJ whole genome shotgun (WGS) entry which is preliminary data.</text>
</comment>
<sequence>MKRTFSRGRIFGAASLAALGAVLWNSPAYAQDEAAEEAASADQGLIVVTGSRVARSGFNSPTPLTVLGAEQLQQNGDTNVGEALNRLPAFRPQNSGAVVGFTQANAGSLLLDLRGLGAQRTLVLIDGRRSAPSTTQGTFDVNLTPSNIIERAEVVTGGASAAYGSDAVAGVVNLILDTDLEGFRAEGQFGISTYGDQEEYQFSAAYGSEFADGRGHFVVAAEYVDSAGMNDCFYYDWCSPDGTSLYFSTNNPGGAGANGQPALTLGYVHMANMTEAGLIKDGPLRGVQFNPDGSVSDVPFEFGLNASPFAFFMIGGSGRMLIHENLLLKAPFDRLSTFANVDYELSDSITAFAQMTYGRVHAEAYGAQPFDNTIPITRDNVFLPAEIAQRMDTLGITSFGLGRVSREGGLSEKDARRTHFRITAGLDGELGGGWGWDVYYQYGETDSNESATNNRINANFRRAVDAVMGTNGQPVCRSTLSDPTNGCAPFNPFGIGNASDAAVAYSFGTSTSDFHYAQHVIAANIRGDLFSTWAGPVSIAAGAEYRADTARGTADPISTASGFLTNNAAPIDGEISVVEGYAETVVPLANDFVLARRLELNGAIRQTHYSRENSLNSQTTVNATTWKVGLVWEPIYGVRFRAARSRDIRAPNMVELFSQLASTQTFIVDPVTNTNINVTTFTGGNPALEPEKADTWTAGVVLSPDPSWLGGANLSLSVDYFDIQLEGAIATLGGQTLLNRCLAGSTQFCQFITRDPTTNLITRLDNVNQNLNGLIARGIDFEFLFNTNLDGLSLPGEITFRALATHNIALTTIDSSGTRVNRAGMNGFPTGEQSGVPDWTIDTSLTYRTGPARISIQTHTLTSGLFNVGNVGPQDPGYNVNLPNSINDNRLGGRTYVHLSASYDVTDNFELFGSINNIFNSHPSLGPTAVASYNPVLYDPTGRFFRIGARVNF</sequence>
<evidence type="ECO:0000256" key="1">
    <source>
        <dbReference type="ARBA" id="ARBA00004571"/>
    </source>
</evidence>
<evidence type="ECO:0000256" key="8">
    <source>
        <dbReference type="PROSITE-ProRule" id="PRU01360"/>
    </source>
</evidence>
<keyword evidence="14" id="KW-1185">Reference proteome</keyword>
<proteinExistence type="inferred from homology"/>
<name>A0A842HT29_9SPHN</name>
<dbReference type="InterPro" id="IPR039426">
    <property type="entry name" value="TonB-dep_rcpt-like"/>
</dbReference>
<evidence type="ECO:0000259" key="11">
    <source>
        <dbReference type="Pfam" id="PF00593"/>
    </source>
</evidence>
<dbReference type="InterPro" id="IPR012910">
    <property type="entry name" value="Plug_dom"/>
</dbReference>
<evidence type="ECO:0000256" key="9">
    <source>
        <dbReference type="RuleBase" id="RU003357"/>
    </source>
</evidence>
<keyword evidence="6 8" id="KW-0472">Membrane</keyword>
<feature type="domain" description="TonB-dependent receptor-like beta-barrel" evidence="11">
    <location>
        <begin position="407"/>
        <end position="918"/>
    </location>
</feature>
<dbReference type="PANTHER" id="PTHR47234:SF3">
    <property type="entry name" value="SECRETIN_TONB SHORT N-TERMINAL DOMAIN-CONTAINING PROTEIN"/>
    <property type="match status" value="1"/>
</dbReference>
<protein>
    <submittedName>
        <fullName evidence="13">TonB-dependent receptor</fullName>
    </submittedName>
</protein>
<evidence type="ECO:0000313" key="13">
    <source>
        <dbReference type="EMBL" id="MBC2777028.1"/>
    </source>
</evidence>
<evidence type="ECO:0000256" key="3">
    <source>
        <dbReference type="ARBA" id="ARBA00022452"/>
    </source>
</evidence>
<evidence type="ECO:0000256" key="6">
    <source>
        <dbReference type="ARBA" id="ARBA00023136"/>
    </source>
</evidence>
<dbReference type="InterPro" id="IPR037066">
    <property type="entry name" value="Plug_dom_sf"/>
</dbReference>
<evidence type="ECO:0000256" key="7">
    <source>
        <dbReference type="ARBA" id="ARBA00023237"/>
    </source>
</evidence>
<reference evidence="13 14" key="1">
    <citation type="submission" date="2020-08" db="EMBL/GenBank/DDBJ databases">
        <title>Draft genome sequence of Parasphingopyxis sp. GrpM-11.</title>
        <authorList>
            <person name="Oh J."/>
            <person name="Roh D.-H."/>
        </authorList>
    </citation>
    <scope>NUCLEOTIDE SEQUENCE [LARGE SCALE GENOMIC DNA]</scope>
    <source>
        <strain evidence="13 14">GrpM-11</strain>
    </source>
</reference>
<dbReference type="RefSeq" id="WP_185800265.1">
    <property type="nucleotide sequence ID" value="NZ_JACJVJ010000001.1"/>
</dbReference>
<keyword evidence="13" id="KW-0675">Receptor</keyword>
<keyword evidence="10" id="KW-0732">Signal</keyword>
<evidence type="ECO:0000313" key="14">
    <source>
        <dbReference type="Proteomes" id="UP000564378"/>
    </source>
</evidence>
<dbReference type="InterPro" id="IPR036942">
    <property type="entry name" value="Beta-barrel_TonB_sf"/>
</dbReference>
<accession>A0A842HT29</accession>
<feature type="domain" description="TonB-dependent receptor plug" evidence="12">
    <location>
        <begin position="59"/>
        <end position="171"/>
    </location>
</feature>
<dbReference type="Gene3D" id="2.40.170.20">
    <property type="entry name" value="TonB-dependent receptor, beta-barrel domain"/>
    <property type="match status" value="1"/>
</dbReference>
<keyword evidence="4 8" id="KW-0812">Transmembrane</keyword>
<evidence type="ECO:0000256" key="4">
    <source>
        <dbReference type="ARBA" id="ARBA00022692"/>
    </source>
</evidence>
<comment type="subcellular location">
    <subcellularLocation>
        <location evidence="1 8">Cell outer membrane</location>
        <topology evidence="1 8">Multi-pass membrane protein</topology>
    </subcellularLocation>
</comment>
<dbReference type="EMBL" id="JACJVJ010000001">
    <property type="protein sequence ID" value="MBC2777028.1"/>
    <property type="molecule type" value="Genomic_DNA"/>
</dbReference>
<dbReference type="GO" id="GO:0009279">
    <property type="term" value="C:cell outer membrane"/>
    <property type="evidence" value="ECO:0007669"/>
    <property type="project" value="UniProtKB-SubCell"/>
</dbReference>
<dbReference type="PANTHER" id="PTHR47234">
    <property type="match status" value="1"/>
</dbReference>
<dbReference type="InterPro" id="IPR000531">
    <property type="entry name" value="Beta-barrel_TonB"/>
</dbReference>
<evidence type="ECO:0000256" key="2">
    <source>
        <dbReference type="ARBA" id="ARBA00022448"/>
    </source>
</evidence>
<dbReference type="Gene3D" id="2.170.130.10">
    <property type="entry name" value="TonB-dependent receptor, plug domain"/>
    <property type="match status" value="1"/>
</dbReference>
<evidence type="ECO:0000256" key="5">
    <source>
        <dbReference type="ARBA" id="ARBA00023077"/>
    </source>
</evidence>
<keyword evidence="2 8" id="KW-0813">Transport</keyword>
<dbReference type="Proteomes" id="UP000564378">
    <property type="component" value="Unassembled WGS sequence"/>
</dbReference>
<comment type="similarity">
    <text evidence="8 9">Belongs to the TonB-dependent receptor family.</text>
</comment>
<keyword evidence="5 9" id="KW-0798">TonB box</keyword>
<dbReference type="PROSITE" id="PS52016">
    <property type="entry name" value="TONB_DEPENDENT_REC_3"/>
    <property type="match status" value="1"/>
</dbReference>